<name>A0A0B0NB19_GOSAR</name>
<dbReference type="Proteomes" id="UP000032142">
    <property type="component" value="Unassembled WGS sequence"/>
</dbReference>
<protein>
    <submittedName>
        <fullName evidence="1">Uncharacterized protein</fullName>
    </submittedName>
</protein>
<accession>A0A0B0NB19</accession>
<reference evidence="2" key="1">
    <citation type="submission" date="2014-09" db="EMBL/GenBank/DDBJ databases">
        <authorList>
            <person name="Mudge J."/>
            <person name="Ramaraj T."/>
            <person name="Lindquist I.E."/>
            <person name="Bharti A.K."/>
            <person name="Sundararajan A."/>
            <person name="Cameron C.T."/>
            <person name="Woodward J.E."/>
            <person name="May G.D."/>
            <person name="Brubaker C."/>
            <person name="Broadhvest J."/>
            <person name="Wilkins T.A."/>
        </authorList>
    </citation>
    <scope>NUCLEOTIDE SEQUENCE</scope>
    <source>
        <strain evidence="2">cv. AKA8401</strain>
    </source>
</reference>
<proteinExistence type="predicted"/>
<gene>
    <name evidence="1" type="ORF">F383_36743</name>
</gene>
<sequence length="66" mass="7805">MSLDAKYISRTQTNSMSLNFLIPSDMSLVPKLFLRFKRDFPHMYITSPSYLLVTSWIMTNIIHTYK</sequence>
<organism evidence="1 2">
    <name type="scientific">Gossypium arboreum</name>
    <name type="common">Tree cotton</name>
    <name type="synonym">Gossypium nanking</name>
    <dbReference type="NCBI Taxonomy" id="29729"/>
    <lineage>
        <taxon>Eukaryota</taxon>
        <taxon>Viridiplantae</taxon>
        <taxon>Streptophyta</taxon>
        <taxon>Embryophyta</taxon>
        <taxon>Tracheophyta</taxon>
        <taxon>Spermatophyta</taxon>
        <taxon>Magnoliopsida</taxon>
        <taxon>eudicotyledons</taxon>
        <taxon>Gunneridae</taxon>
        <taxon>Pentapetalae</taxon>
        <taxon>rosids</taxon>
        <taxon>malvids</taxon>
        <taxon>Malvales</taxon>
        <taxon>Malvaceae</taxon>
        <taxon>Malvoideae</taxon>
        <taxon>Gossypium</taxon>
    </lineage>
</organism>
<dbReference type="EMBL" id="KN392356">
    <property type="protein sequence ID" value="KHG09827.1"/>
    <property type="molecule type" value="Genomic_DNA"/>
</dbReference>
<dbReference type="AlphaFoldDB" id="A0A0B0NB19"/>
<evidence type="ECO:0000313" key="1">
    <source>
        <dbReference type="EMBL" id="KHG09827.1"/>
    </source>
</evidence>
<keyword evidence="2" id="KW-1185">Reference proteome</keyword>
<evidence type="ECO:0000313" key="2">
    <source>
        <dbReference type="Proteomes" id="UP000032142"/>
    </source>
</evidence>